<dbReference type="EMBL" id="DS985249">
    <property type="protein sequence ID" value="EDV22494.1"/>
    <property type="molecule type" value="Genomic_DNA"/>
</dbReference>
<dbReference type="InParanoid" id="B3S4M5"/>
<evidence type="ECO:0000256" key="6">
    <source>
        <dbReference type="ARBA" id="ARBA00022840"/>
    </source>
</evidence>
<evidence type="ECO:0000256" key="3">
    <source>
        <dbReference type="ARBA" id="ARBA00022679"/>
    </source>
</evidence>
<evidence type="ECO:0000256" key="1">
    <source>
        <dbReference type="ARBA" id="ARBA00009460"/>
    </source>
</evidence>
<dbReference type="AlphaFoldDB" id="B3S4M5"/>
<dbReference type="PANTHER" id="PTHR12149:SF8">
    <property type="entry name" value="PROTEIN-RIBULOSAMINE 3-KINASE"/>
    <property type="match status" value="1"/>
</dbReference>
<evidence type="ECO:0000256" key="9">
    <source>
        <dbReference type="ARBA" id="ARBA00057354"/>
    </source>
</evidence>
<dbReference type="GO" id="GO:0102193">
    <property type="term" value="F:protein-ribulosamine 3-kinase activity"/>
    <property type="evidence" value="ECO:0007669"/>
    <property type="project" value="UniProtKB-EC"/>
</dbReference>
<dbReference type="OMA" id="RECDIAM"/>
<proteinExistence type="inferred from homology"/>
<evidence type="ECO:0000313" key="14">
    <source>
        <dbReference type="Proteomes" id="UP000009022"/>
    </source>
</evidence>
<dbReference type="FunFam" id="3.30.200.20:FF:000264">
    <property type="entry name" value="Protein-ribulosamine 3-kinase, chloroplastic"/>
    <property type="match status" value="1"/>
</dbReference>
<evidence type="ECO:0000256" key="4">
    <source>
        <dbReference type="ARBA" id="ARBA00022741"/>
    </source>
</evidence>
<dbReference type="FunFam" id="3.90.1200.10:FF:000006">
    <property type="entry name" value="Protein-ribulosamine 3-kinase, chloroplastic"/>
    <property type="match status" value="1"/>
</dbReference>
<name>B3S4M5_TRIAD</name>
<dbReference type="PhylomeDB" id="B3S4M5"/>
<dbReference type="KEGG" id="tad:TRIADDRAFT_28558"/>
<evidence type="ECO:0000313" key="13">
    <source>
        <dbReference type="EMBL" id="EDV22494.1"/>
    </source>
</evidence>
<dbReference type="SUPFAM" id="SSF56112">
    <property type="entry name" value="Protein kinase-like (PK-like)"/>
    <property type="match status" value="1"/>
</dbReference>
<evidence type="ECO:0000256" key="11">
    <source>
        <dbReference type="ARBA" id="ARBA00075898"/>
    </source>
</evidence>
<dbReference type="Gene3D" id="3.30.200.20">
    <property type="entry name" value="Phosphorylase Kinase, domain 1"/>
    <property type="match status" value="1"/>
</dbReference>
<dbReference type="STRING" id="10228.B3S4M5"/>
<dbReference type="Proteomes" id="UP000009022">
    <property type="component" value="Unassembled WGS sequence"/>
</dbReference>
<keyword evidence="6" id="KW-0067">ATP-binding</keyword>
<keyword evidence="14" id="KW-1185">Reference proteome</keyword>
<dbReference type="GO" id="GO:0005524">
    <property type="term" value="F:ATP binding"/>
    <property type="evidence" value="ECO:0007669"/>
    <property type="project" value="UniProtKB-KW"/>
</dbReference>
<dbReference type="FunCoup" id="B3S4M5">
    <property type="interactions" value="1368"/>
</dbReference>
<dbReference type="GO" id="GO:0016301">
    <property type="term" value="F:kinase activity"/>
    <property type="evidence" value="ECO:0000318"/>
    <property type="project" value="GO_Central"/>
</dbReference>
<sequence length="305" mass="35647">MEDKLKKELQTNTLEVVDDISGGCISSSKSYLTDSGRVFIKFNKKEHAARMFNGEMEGLLAIVNTQTIRVPKPIKVIQFENVNALVMEYLEIVNLSRYQASLGEQLARMHLRNLQMIENEDRLGTPIDQEKAIRKFGFHTTTCCGYIPLDNTWCNSWIEFFTQRRLKYQVNLIDRTYQDPELRHLWPCLENKINQFFKEIEIKPSLLHGDLWNGNVAETPDMPVILDPACFYGHSEFDLSIAKLFGGFKSAFYTSYHKLIPKKPGFDKRQELYALFHYLNHWNHFGSSYRSSSIETIKKLLRWMK</sequence>
<dbReference type="Pfam" id="PF03881">
    <property type="entry name" value="Fructosamin_kin"/>
    <property type="match status" value="1"/>
</dbReference>
<dbReference type="InterPro" id="IPR011009">
    <property type="entry name" value="Kinase-like_dom_sf"/>
</dbReference>
<dbReference type="PANTHER" id="PTHR12149">
    <property type="entry name" value="FRUCTOSAMINE 3 KINASE-RELATED PROTEIN"/>
    <property type="match status" value="1"/>
</dbReference>
<evidence type="ECO:0000256" key="7">
    <source>
        <dbReference type="ARBA" id="ARBA00048655"/>
    </source>
</evidence>
<evidence type="ECO:0000256" key="2">
    <source>
        <dbReference type="ARBA" id="ARBA00011961"/>
    </source>
</evidence>
<protein>
    <recommendedName>
        <fullName evidence="10">Protein-ribulosamine 3-kinase, chloroplastic</fullName>
        <ecNumber evidence="2">2.7.1.172</ecNumber>
    </recommendedName>
    <alternativeName>
        <fullName evidence="11">Fructosamine 3-kinase-related protein</fullName>
    </alternativeName>
</protein>
<dbReference type="OrthoDB" id="5772781at2759"/>
<keyword evidence="5 12" id="KW-0418">Kinase</keyword>
<keyword evidence="3 12" id="KW-0808">Transferase</keyword>
<dbReference type="RefSeq" id="XP_002115038.1">
    <property type="nucleotide sequence ID" value="XM_002115002.1"/>
</dbReference>
<organism evidence="13 14">
    <name type="scientific">Trichoplax adhaerens</name>
    <name type="common">Trichoplax reptans</name>
    <dbReference type="NCBI Taxonomy" id="10228"/>
    <lineage>
        <taxon>Eukaryota</taxon>
        <taxon>Metazoa</taxon>
        <taxon>Placozoa</taxon>
        <taxon>Uniplacotomia</taxon>
        <taxon>Trichoplacea</taxon>
        <taxon>Trichoplacidae</taxon>
        <taxon>Trichoplax</taxon>
    </lineage>
</organism>
<gene>
    <name evidence="13" type="ORF">TRIADDRAFT_28558</name>
</gene>
<evidence type="ECO:0000256" key="5">
    <source>
        <dbReference type="ARBA" id="ARBA00022777"/>
    </source>
</evidence>
<evidence type="ECO:0000256" key="8">
    <source>
        <dbReference type="ARBA" id="ARBA00050782"/>
    </source>
</evidence>
<dbReference type="GO" id="GO:0005737">
    <property type="term" value="C:cytoplasm"/>
    <property type="evidence" value="ECO:0007669"/>
    <property type="project" value="UniProtKB-ARBA"/>
</dbReference>
<comment type="catalytic activity">
    <reaction evidence="8">
        <text>N(6)-(D-erythrulosyl)-L-lysyl-[protein] + ATP = N(6)-(3-O-phospho-D-erythrulosyl)-L-lysyl-[protein] + ADP + H(+)</text>
        <dbReference type="Rhea" id="RHEA:61396"/>
        <dbReference type="Rhea" id="RHEA-COMP:15794"/>
        <dbReference type="Rhea" id="RHEA-COMP:15799"/>
        <dbReference type="ChEBI" id="CHEBI:15378"/>
        <dbReference type="ChEBI" id="CHEBI:30616"/>
        <dbReference type="ChEBI" id="CHEBI:144587"/>
        <dbReference type="ChEBI" id="CHEBI:144624"/>
        <dbReference type="ChEBI" id="CHEBI:456216"/>
    </reaction>
    <physiologicalReaction direction="left-to-right" evidence="8">
        <dbReference type="Rhea" id="RHEA:61397"/>
    </physiologicalReaction>
</comment>
<dbReference type="HOGENOM" id="CLU_036517_0_1_1"/>
<evidence type="ECO:0000256" key="10">
    <source>
        <dbReference type="ARBA" id="ARBA00070196"/>
    </source>
</evidence>
<reference evidence="13 14" key="1">
    <citation type="journal article" date="2008" name="Nature">
        <title>The Trichoplax genome and the nature of placozoans.</title>
        <authorList>
            <person name="Srivastava M."/>
            <person name="Begovic E."/>
            <person name="Chapman J."/>
            <person name="Putnam N.H."/>
            <person name="Hellsten U."/>
            <person name="Kawashima T."/>
            <person name="Kuo A."/>
            <person name="Mitros T."/>
            <person name="Salamov A."/>
            <person name="Carpenter M.L."/>
            <person name="Signorovitch A.Y."/>
            <person name="Moreno M.A."/>
            <person name="Kamm K."/>
            <person name="Grimwood J."/>
            <person name="Schmutz J."/>
            <person name="Shapiro H."/>
            <person name="Grigoriev I.V."/>
            <person name="Buss L.W."/>
            <person name="Schierwater B."/>
            <person name="Dellaporta S.L."/>
            <person name="Rokhsar D.S."/>
        </authorList>
    </citation>
    <scope>NUCLEOTIDE SEQUENCE [LARGE SCALE GENOMIC DNA]</scope>
    <source>
        <strain evidence="13 14">Grell-BS-1999</strain>
    </source>
</reference>
<comment type="function">
    <text evidence="9">Initiates a process leading to the deglycation of proteins. Phosphorylates low-molecular-mass and protein-bound erythrulosamines and ribulosamines, but not fructosamines or psicosamines, on the third carbon of the sugar moiety. Protein-bound erythrulosamine 3-phosphates and ribulosamine 3-phosphates are unstable and decompose under physiological conditions.</text>
</comment>
<comment type="catalytic activity">
    <reaction evidence="7">
        <text>N(6)-D-ribulosyl-L-lysyl-[protein] + ATP = N(6)-(3-O-phospho-D-ribulosyl)-L-lysyl-[protein] + ADP + H(+)</text>
        <dbReference type="Rhea" id="RHEA:48432"/>
        <dbReference type="Rhea" id="RHEA-COMP:12103"/>
        <dbReference type="Rhea" id="RHEA-COMP:12104"/>
        <dbReference type="ChEBI" id="CHEBI:15378"/>
        <dbReference type="ChEBI" id="CHEBI:30616"/>
        <dbReference type="ChEBI" id="CHEBI:90418"/>
        <dbReference type="ChEBI" id="CHEBI:90420"/>
        <dbReference type="ChEBI" id="CHEBI:456216"/>
        <dbReference type="EC" id="2.7.1.172"/>
    </reaction>
    <physiologicalReaction direction="left-to-right" evidence="7">
        <dbReference type="Rhea" id="RHEA:48433"/>
    </physiologicalReaction>
</comment>
<dbReference type="InterPro" id="IPR016477">
    <property type="entry name" value="Fructo-/Ketosamine-3-kinase"/>
</dbReference>
<accession>B3S4M5</accession>
<keyword evidence="4" id="KW-0547">Nucleotide-binding</keyword>
<evidence type="ECO:0000256" key="12">
    <source>
        <dbReference type="PIRNR" id="PIRNR006221"/>
    </source>
</evidence>
<dbReference type="GeneID" id="6756414"/>
<dbReference type="PIRSF" id="PIRSF006221">
    <property type="entry name" value="Ketosamine-3-kinase"/>
    <property type="match status" value="1"/>
</dbReference>
<comment type="similarity">
    <text evidence="1 12">Belongs to the fructosamine kinase family.</text>
</comment>
<dbReference type="Gene3D" id="3.90.1200.10">
    <property type="match status" value="1"/>
</dbReference>
<dbReference type="eggNOG" id="KOG3021">
    <property type="taxonomic scope" value="Eukaryota"/>
</dbReference>
<dbReference type="EC" id="2.7.1.172" evidence="2"/>
<dbReference type="CTD" id="6756414"/>